<keyword evidence="3" id="KW-1185">Reference proteome</keyword>
<keyword evidence="1" id="KW-0732">Signal</keyword>
<gene>
    <name evidence="2" type="ORF">ACLA_004080</name>
</gene>
<dbReference type="Proteomes" id="UP000006701">
    <property type="component" value="Unassembled WGS sequence"/>
</dbReference>
<dbReference type="eggNOG" id="ENOG502RNWF">
    <property type="taxonomic scope" value="Eukaryota"/>
</dbReference>
<dbReference type="EMBL" id="DS027004">
    <property type="protein sequence ID" value="EAW14994.1"/>
    <property type="molecule type" value="Genomic_DNA"/>
</dbReference>
<feature type="chain" id="PRO_5002632798" evidence="1">
    <location>
        <begin position="19"/>
        <end position="157"/>
    </location>
</feature>
<protein>
    <submittedName>
        <fullName evidence="2">Uncharacterized protein</fullName>
    </submittedName>
</protein>
<dbReference type="KEGG" id="act:ACLA_004080"/>
<dbReference type="VEuPathDB" id="FungiDB:ACLA_004080"/>
<evidence type="ECO:0000313" key="2">
    <source>
        <dbReference type="EMBL" id="EAW14994.1"/>
    </source>
</evidence>
<proteinExistence type="predicted"/>
<feature type="signal peptide" evidence="1">
    <location>
        <begin position="1"/>
        <end position="18"/>
    </location>
</feature>
<dbReference type="OrthoDB" id="2408539at2759"/>
<sequence>MKLSTAIITSVLAIGASAFDKYQPLLAWGKRDYPCINVYQGIPDNAAVAPGTTITLRFNRAPTTHCSDPLTTYPGNAYRVWLYNNPVRVPNSVNYDQSIRITDGIAETDGEVTITIPADLPAVNDDSVWYLRVSTELSTAPQMPSLFDALGPFTIRA</sequence>
<dbReference type="GeneID" id="4708361"/>
<reference evidence="2 3" key="1">
    <citation type="journal article" date="2008" name="PLoS Genet.">
        <title>Genomic islands in the pathogenic filamentous fungus Aspergillus fumigatus.</title>
        <authorList>
            <person name="Fedorova N.D."/>
            <person name="Khaldi N."/>
            <person name="Joardar V.S."/>
            <person name="Maiti R."/>
            <person name="Amedeo P."/>
            <person name="Anderson M.J."/>
            <person name="Crabtree J."/>
            <person name="Silva J.C."/>
            <person name="Badger J.H."/>
            <person name="Albarraq A."/>
            <person name="Angiuoli S."/>
            <person name="Bussey H."/>
            <person name="Bowyer P."/>
            <person name="Cotty P.J."/>
            <person name="Dyer P.S."/>
            <person name="Egan A."/>
            <person name="Galens K."/>
            <person name="Fraser-Liggett C.M."/>
            <person name="Haas B.J."/>
            <person name="Inman J.M."/>
            <person name="Kent R."/>
            <person name="Lemieux S."/>
            <person name="Malavazi I."/>
            <person name="Orvis J."/>
            <person name="Roemer T."/>
            <person name="Ronning C.M."/>
            <person name="Sundaram J.P."/>
            <person name="Sutton G."/>
            <person name="Turner G."/>
            <person name="Venter J.C."/>
            <person name="White O.R."/>
            <person name="Whitty B.R."/>
            <person name="Youngman P."/>
            <person name="Wolfe K.H."/>
            <person name="Goldman G.H."/>
            <person name="Wortman J.R."/>
            <person name="Jiang B."/>
            <person name="Denning D.W."/>
            <person name="Nierman W.C."/>
        </authorList>
    </citation>
    <scope>NUCLEOTIDE SEQUENCE [LARGE SCALE GENOMIC DNA]</scope>
    <source>
        <strain evidence="3">ATCC 1007 / CBS 513.65 / DSM 816 / NCTC 3887 / NRRL 1</strain>
    </source>
</reference>
<dbReference type="HOGENOM" id="CLU_1669987_0_0_1"/>
<accession>A1C5M6</accession>
<evidence type="ECO:0000256" key="1">
    <source>
        <dbReference type="SAM" id="SignalP"/>
    </source>
</evidence>
<organism evidence="2 3">
    <name type="scientific">Aspergillus clavatus (strain ATCC 1007 / CBS 513.65 / DSM 816 / NCTC 3887 / NRRL 1 / QM 1276 / 107)</name>
    <dbReference type="NCBI Taxonomy" id="344612"/>
    <lineage>
        <taxon>Eukaryota</taxon>
        <taxon>Fungi</taxon>
        <taxon>Dikarya</taxon>
        <taxon>Ascomycota</taxon>
        <taxon>Pezizomycotina</taxon>
        <taxon>Eurotiomycetes</taxon>
        <taxon>Eurotiomycetidae</taxon>
        <taxon>Eurotiales</taxon>
        <taxon>Aspergillaceae</taxon>
        <taxon>Aspergillus</taxon>
        <taxon>Aspergillus subgen. Fumigati</taxon>
    </lineage>
</organism>
<dbReference type="RefSeq" id="XP_001276420.1">
    <property type="nucleotide sequence ID" value="XM_001276419.1"/>
</dbReference>
<name>A1C5M6_ASPCL</name>
<dbReference type="OMA" id="YQGIPDN"/>
<dbReference type="AlphaFoldDB" id="A1C5M6"/>
<evidence type="ECO:0000313" key="3">
    <source>
        <dbReference type="Proteomes" id="UP000006701"/>
    </source>
</evidence>